<sequence length="125" mass="12814">MARVGGDWHRHGRRATWAAAWGDLAALFLTLILLIAGWLPGAATGLAGERQSARDLQWQVTAVVPSPQRPVAATPDDLDDAQLPATPAPGRQDAAATASCPSAATPALTRQAASPPARGPPGRAA</sequence>
<keyword evidence="2" id="KW-1133">Transmembrane helix</keyword>
<gene>
    <name evidence="3" type="ORF">ACFQXB_05430</name>
</gene>
<evidence type="ECO:0000256" key="1">
    <source>
        <dbReference type="SAM" id="MobiDB-lite"/>
    </source>
</evidence>
<keyword evidence="2" id="KW-0812">Transmembrane</keyword>
<protein>
    <submittedName>
        <fullName evidence="3">Uncharacterized protein</fullName>
    </submittedName>
</protein>
<reference evidence="4" key="1">
    <citation type="journal article" date="2019" name="Int. J. Syst. Evol. Microbiol.">
        <title>The Global Catalogue of Microorganisms (GCM) 10K type strain sequencing project: providing services to taxonomists for standard genome sequencing and annotation.</title>
        <authorList>
            <consortium name="The Broad Institute Genomics Platform"/>
            <consortium name="The Broad Institute Genome Sequencing Center for Infectious Disease"/>
            <person name="Wu L."/>
            <person name="Ma J."/>
        </authorList>
    </citation>
    <scope>NUCLEOTIDE SEQUENCE [LARGE SCALE GENOMIC DNA]</scope>
    <source>
        <strain evidence="4">CGMCC 1.12750</strain>
    </source>
</reference>
<dbReference type="Proteomes" id="UP001596516">
    <property type="component" value="Unassembled WGS sequence"/>
</dbReference>
<feature type="transmembrane region" description="Helical" evidence="2">
    <location>
        <begin position="24"/>
        <end position="47"/>
    </location>
</feature>
<organism evidence="3 4">
    <name type="scientific">Plastorhodobacter daqingensis</name>
    <dbReference type="NCBI Taxonomy" id="1387281"/>
    <lineage>
        <taxon>Bacteria</taxon>
        <taxon>Pseudomonadati</taxon>
        <taxon>Pseudomonadota</taxon>
        <taxon>Alphaproteobacteria</taxon>
        <taxon>Rhodobacterales</taxon>
        <taxon>Paracoccaceae</taxon>
        <taxon>Plastorhodobacter</taxon>
    </lineage>
</organism>
<name>A0ABW2UJN9_9RHOB</name>
<dbReference type="RefSeq" id="WP_377400293.1">
    <property type="nucleotide sequence ID" value="NZ_JBHTFQ010000002.1"/>
</dbReference>
<evidence type="ECO:0000313" key="4">
    <source>
        <dbReference type="Proteomes" id="UP001596516"/>
    </source>
</evidence>
<accession>A0ABW2UJN9</accession>
<feature type="compositionally biased region" description="Low complexity" evidence="1">
    <location>
        <begin position="94"/>
        <end position="125"/>
    </location>
</feature>
<keyword evidence="4" id="KW-1185">Reference proteome</keyword>
<dbReference type="EMBL" id="JBHTFQ010000002">
    <property type="protein sequence ID" value="MFC7703634.1"/>
    <property type="molecule type" value="Genomic_DNA"/>
</dbReference>
<comment type="caution">
    <text evidence="3">The sequence shown here is derived from an EMBL/GenBank/DDBJ whole genome shotgun (WGS) entry which is preliminary data.</text>
</comment>
<proteinExistence type="predicted"/>
<evidence type="ECO:0000256" key="2">
    <source>
        <dbReference type="SAM" id="Phobius"/>
    </source>
</evidence>
<evidence type="ECO:0000313" key="3">
    <source>
        <dbReference type="EMBL" id="MFC7703634.1"/>
    </source>
</evidence>
<keyword evidence="2" id="KW-0472">Membrane</keyword>
<feature type="region of interest" description="Disordered" evidence="1">
    <location>
        <begin position="66"/>
        <end position="125"/>
    </location>
</feature>